<dbReference type="InterPro" id="IPR008250">
    <property type="entry name" value="ATPase_P-typ_transduc_dom_A_sf"/>
</dbReference>
<dbReference type="PANTHER" id="PTHR43294">
    <property type="entry name" value="SODIUM/POTASSIUM-TRANSPORTING ATPASE SUBUNIT ALPHA"/>
    <property type="match status" value="1"/>
</dbReference>
<accession>A0A1X7DKG1</accession>
<dbReference type="GO" id="GO:0030007">
    <property type="term" value="P:intracellular potassium ion homeostasis"/>
    <property type="evidence" value="ECO:0007669"/>
    <property type="project" value="TreeGrafter"/>
</dbReference>
<dbReference type="GO" id="GO:0006883">
    <property type="term" value="P:intracellular sodium ion homeostasis"/>
    <property type="evidence" value="ECO:0007669"/>
    <property type="project" value="TreeGrafter"/>
</dbReference>
<evidence type="ECO:0000256" key="9">
    <source>
        <dbReference type="SAM" id="Phobius"/>
    </source>
</evidence>
<dbReference type="SFLD" id="SFLDS00003">
    <property type="entry name" value="Haloacid_Dehalogenase"/>
    <property type="match status" value="1"/>
</dbReference>
<feature type="transmembrane region" description="Helical" evidence="9">
    <location>
        <begin position="64"/>
        <end position="89"/>
    </location>
</feature>
<dbReference type="Pfam" id="PF00689">
    <property type="entry name" value="Cation_ATPase_C"/>
    <property type="match status" value="1"/>
</dbReference>
<evidence type="ECO:0000256" key="4">
    <source>
        <dbReference type="ARBA" id="ARBA00022741"/>
    </source>
</evidence>
<feature type="transmembrane region" description="Helical" evidence="9">
    <location>
        <begin position="873"/>
        <end position="897"/>
    </location>
</feature>
<dbReference type="PRINTS" id="PR00119">
    <property type="entry name" value="CATATPASE"/>
</dbReference>
<feature type="transmembrane region" description="Helical" evidence="9">
    <location>
        <begin position="95"/>
        <end position="111"/>
    </location>
</feature>
<dbReference type="InterPro" id="IPR018303">
    <property type="entry name" value="ATPase_P-typ_P_site"/>
</dbReference>
<dbReference type="SFLD" id="SFLDG00002">
    <property type="entry name" value="C1.7:_P-type_atpase_like"/>
    <property type="match status" value="1"/>
</dbReference>
<evidence type="ECO:0000256" key="1">
    <source>
        <dbReference type="ARBA" id="ARBA00004141"/>
    </source>
</evidence>
<keyword evidence="5" id="KW-0067">ATP-binding</keyword>
<dbReference type="GO" id="GO:0005524">
    <property type="term" value="F:ATP binding"/>
    <property type="evidence" value="ECO:0007669"/>
    <property type="project" value="UniProtKB-KW"/>
</dbReference>
<keyword evidence="3 9" id="KW-0812">Transmembrane</keyword>
<feature type="transmembrane region" description="Helical" evidence="9">
    <location>
        <begin position="704"/>
        <end position="728"/>
    </location>
</feature>
<dbReference type="SUPFAM" id="SSF56784">
    <property type="entry name" value="HAD-like"/>
    <property type="match status" value="1"/>
</dbReference>
<keyword evidence="4" id="KW-0547">Nucleotide-binding</keyword>
<organism evidence="11 12">
    <name type="scientific">Azospirillum oryzae</name>
    <dbReference type="NCBI Taxonomy" id="286727"/>
    <lineage>
        <taxon>Bacteria</taxon>
        <taxon>Pseudomonadati</taxon>
        <taxon>Pseudomonadota</taxon>
        <taxon>Alphaproteobacteria</taxon>
        <taxon>Rhodospirillales</taxon>
        <taxon>Azospirillaceae</taxon>
        <taxon>Azospirillum</taxon>
    </lineage>
</organism>
<dbReference type="PRINTS" id="PR00120">
    <property type="entry name" value="HATPASE"/>
</dbReference>
<dbReference type="EMBL" id="FXAK01000001">
    <property type="protein sequence ID" value="SMF17189.1"/>
    <property type="molecule type" value="Genomic_DNA"/>
</dbReference>
<proteinExistence type="inferred from homology"/>
<evidence type="ECO:0000256" key="6">
    <source>
        <dbReference type="ARBA" id="ARBA00022967"/>
    </source>
</evidence>
<dbReference type="GO" id="GO:1902600">
    <property type="term" value="P:proton transmembrane transport"/>
    <property type="evidence" value="ECO:0007669"/>
    <property type="project" value="TreeGrafter"/>
</dbReference>
<dbReference type="PROSITE" id="PS00154">
    <property type="entry name" value="ATPASE_E1_E2"/>
    <property type="match status" value="1"/>
</dbReference>
<dbReference type="Pfam" id="PF00122">
    <property type="entry name" value="E1-E2_ATPase"/>
    <property type="match status" value="1"/>
</dbReference>
<dbReference type="Gene3D" id="3.40.1110.10">
    <property type="entry name" value="Calcium-transporting ATPase, cytoplasmic domain N"/>
    <property type="match status" value="1"/>
</dbReference>
<feature type="transmembrane region" description="Helical" evidence="9">
    <location>
        <begin position="734"/>
        <end position="755"/>
    </location>
</feature>
<evidence type="ECO:0000256" key="3">
    <source>
        <dbReference type="ARBA" id="ARBA00022692"/>
    </source>
</evidence>
<dbReference type="Gene3D" id="1.20.1110.10">
    <property type="entry name" value="Calcium-transporting ATPase, transmembrane domain"/>
    <property type="match status" value="1"/>
</dbReference>
<evidence type="ECO:0000256" key="8">
    <source>
        <dbReference type="ARBA" id="ARBA00023136"/>
    </source>
</evidence>
<dbReference type="InterPro" id="IPR059000">
    <property type="entry name" value="ATPase_P-type_domA"/>
</dbReference>
<dbReference type="PANTHER" id="PTHR43294:SF20">
    <property type="entry name" value="P-TYPE ATPASE"/>
    <property type="match status" value="1"/>
</dbReference>
<reference evidence="11 12" key="1">
    <citation type="submission" date="2017-04" db="EMBL/GenBank/DDBJ databases">
        <authorList>
            <person name="Afonso C.L."/>
            <person name="Miller P.J."/>
            <person name="Scott M.A."/>
            <person name="Spackman E."/>
            <person name="Goraichik I."/>
            <person name="Dimitrov K.M."/>
            <person name="Suarez D.L."/>
            <person name="Swayne D.E."/>
        </authorList>
    </citation>
    <scope>NUCLEOTIDE SEQUENCE [LARGE SCALE GENOMIC DNA]</scope>
    <source>
        <strain evidence="11 12">A2P</strain>
    </source>
</reference>
<keyword evidence="8 9" id="KW-0472">Membrane</keyword>
<dbReference type="GO" id="GO:1990573">
    <property type="term" value="P:potassium ion import across plasma membrane"/>
    <property type="evidence" value="ECO:0007669"/>
    <property type="project" value="TreeGrafter"/>
</dbReference>
<evidence type="ECO:0000256" key="5">
    <source>
        <dbReference type="ARBA" id="ARBA00022840"/>
    </source>
</evidence>
<feature type="transmembrane region" description="Helical" evidence="9">
    <location>
        <begin position="290"/>
        <end position="314"/>
    </location>
</feature>
<dbReference type="NCBIfam" id="TIGR01494">
    <property type="entry name" value="ATPase_P-type"/>
    <property type="match status" value="2"/>
</dbReference>
<evidence type="ECO:0000313" key="11">
    <source>
        <dbReference type="EMBL" id="SMF17189.1"/>
    </source>
</evidence>
<gene>
    <name evidence="11" type="ORF">SAMN02982917_0642</name>
</gene>
<dbReference type="Pfam" id="PF00690">
    <property type="entry name" value="Cation_ATPase_N"/>
    <property type="match status" value="1"/>
</dbReference>
<dbReference type="Pfam" id="PF08282">
    <property type="entry name" value="Hydrolase_3"/>
    <property type="match status" value="1"/>
</dbReference>
<dbReference type="InterPro" id="IPR044492">
    <property type="entry name" value="P_typ_ATPase_HD_dom"/>
</dbReference>
<dbReference type="Gene3D" id="3.40.50.1000">
    <property type="entry name" value="HAD superfamily/HAD-like"/>
    <property type="match status" value="1"/>
</dbReference>
<dbReference type="GO" id="GO:0016887">
    <property type="term" value="F:ATP hydrolysis activity"/>
    <property type="evidence" value="ECO:0007669"/>
    <property type="project" value="InterPro"/>
</dbReference>
<dbReference type="Gene3D" id="2.70.150.10">
    <property type="entry name" value="Calcium-transporting ATPase, cytoplasmic transduction domain A"/>
    <property type="match status" value="1"/>
</dbReference>
<dbReference type="SUPFAM" id="SSF81653">
    <property type="entry name" value="Calcium ATPase, transduction domain A"/>
    <property type="match status" value="1"/>
</dbReference>
<keyword evidence="7 9" id="KW-1133">Transmembrane helix</keyword>
<name>A0A1X7DKG1_9PROT</name>
<feature type="domain" description="Cation-transporting P-type ATPase N-terminal" evidence="10">
    <location>
        <begin position="18"/>
        <end position="91"/>
    </location>
</feature>
<dbReference type="InterPro" id="IPR001757">
    <property type="entry name" value="P_typ_ATPase"/>
</dbReference>
<comment type="subcellular location">
    <subcellularLocation>
        <location evidence="1">Membrane</location>
        <topology evidence="1">Multi-pass membrane protein</topology>
    </subcellularLocation>
</comment>
<dbReference type="GO" id="GO:0005886">
    <property type="term" value="C:plasma membrane"/>
    <property type="evidence" value="ECO:0007669"/>
    <property type="project" value="TreeGrafter"/>
</dbReference>
<dbReference type="OrthoDB" id="391538at2"/>
<dbReference type="InterPro" id="IPR023299">
    <property type="entry name" value="ATPase_P-typ_cyto_dom_N"/>
</dbReference>
<dbReference type="InterPro" id="IPR023298">
    <property type="entry name" value="ATPase_P-typ_TM_dom_sf"/>
</dbReference>
<evidence type="ECO:0000313" key="12">
    <source>
        <dbReference type="Proteomes" id="UP000192936"/>
    </source>
</evidence>
<dbReference type="Pfam" id="PF13246">
    <property type="entry name" value="Cation_ATPase"/>
    <property type="match status" value="1"/>
</dbReference>
<dbReference type="SUPFAM" id="SSF81665">
    <property type="entry name" value="Calcium ATPase, transmembrane domain M"/>
    <property type="match status" value="1"/>
</dbReference>
<dbReference type="SFLD" id="SFLDF00027">
    <property type="entry name" value="p-type_atpase"/>
    <property type="match status" value="1"/>
</dbReference>
<sequence>MAHLAETRTGSPSPADVPWHALDASAVAVQLDSPAEGLGSGEAAARLRRFGPNRLTPPKRRPAWLRFLAQFHNLLIYVLLASGTVALLLRHWTDAGVIFGVVLVNALIGYIQEDKAEQALEAIRNLLSPQAVVLRDGHAVTLAADALVPGDRVFLVSGDRVPADLRLDRTKGLLVQEAALTGESVPTVKSAAAVAADAALGDRSGMAYAGTMVVQGQGTGTVVATGDATEVGRIGHLLASVSSVATPLLVSMERFGRWLTGGILLLAAVTVAYGRLVWDEPWQDMILTAVGLAVAAIPEGLPAVMTITMAVGVTRMARRNAIIRHLPAVEMLGSVRTICTDKTGTLTRNELLVTDVVTADATYRVGGSGYAPEGEICRDGRLADPSGEPLLLDLARAALLCNDAALHRDPGGEWRLAGDPTDGALLALAMKAGLDPVDEARRTPRRDALPFESERQYMATLHHDHAGHGILVVKGAPERVLALCERERHGEQTAPLDRGRWTALTAELAGQGQRVLALAMRRTPIDLSELNAEDLREEGLELLGLCGLIDPPREEALVAVAACRQAGITVKMITGDHAATAAAIGRRFGLPDGVISGPELDRLDEAGFAAAAQDNSVFARTTPEHKLRLIAALQAAGDTVAMTGDGVNDAPALKRADIGVAMGRDGTEAAKEVAAMVLADDNFASIVHAVEEGRTVYDNLRKTILFMLPTNGAQAVVILLAVLSGSILPITPVQILWVNLVTAVTLGLALAFEAPEPGVMARPPRPRDEPILVGRLVWRMTVVLVLLVAASFGFFHYHRMQGDGIEMARTIAVNTLVIGEIFFLLSARGLRGEAGGRLGLLSGLAGSRPVWLSILLMIVLQLAFTYAPPLQALFGTAAVGVTAWVAMIAVGAGLFVLMELEKRLPGG</sequence>
<dbReference type="SUPFAM" id="SSF81660">
    <property type="entry name" value="Metal cation-transporting ATPase, ATP-binding domain N"/>
    <property type="match status" value="1"/>
</dbReference>
<keyword evidence="6" id="KW-1278">Translocase</keyword>
<dbReference type="InterPro" id="IPR023214">
    <property type="entry name" value="HAD_sf"/>
</dbReference>
<dbReference type="InterPro" id="IPR050510">
    <property type="entry name" value="Cation_transp_ATPase_P-type"/>
</dbReference>
<dbReference type="RefSeq" id="WP_085082189.1">
    <property type="nucleotide sequence ID" value="NZ_FXAK01000001.1"/>
</dbReference>
<dbReference type="GO" id="GO:0005391">
    <property type="term" value="F:P-type sodium:potassium-exchanging transporter activity"/>
    <property type="evidence" value="ECO:0007669"/>
    <property type="project" value="TreeGrafter"/>
</dbReference>
<feature type="transmembrane region" description="Helical" evidence="9">
    <location>
        <begin position="258"/>
        <end position="278"/>
    </location>
</feature>
<protein>
    <submittedName>
        <fullName evidence="11">ATPase, P-type (Transporting), HAD superfamily, subfamily IC</fullName>
    </submittedName>
</protein>
<dbReference type="AlphaFoldDB" id="A0A1X7DKG1"/>
<dbReference type="GO" id="GO:0036376">
    <property type="term" value="P:sodium ion export across plasma membrane"/>
    <property type="evidence" value="ECO:0007669"/>
    <property type="project" value="TreeGrafter"/>
</dbReference>
<comment type="similarity">
    <text evidence="2">Belongs to the cation transport ATPase (P-type) (TC 3.A.3) family. Type IIA subfamily.</text>
</comment>
<dbReference type="InterPro" id="IPR004014">
    <property type="entry name" value="ATPase_P-typ_cation-transptr_N"/>
</dbReference>
<dbReference type="InterPro" id="IPR006068">
    <property type="entry name" value="ATPase_P-typ_cation-transptr_C"/>
</dbReference>
<feature type="transmembrane region" description="Helical" evidence="9">
    <location>
        <begin position="807"/>
        <end position="830"/>
    </location>
</feature>
<evidence type="ECO:0000259" key="10">
    <source>
        <dbReference type="SMART" id="SM00831"/>
    </source>
</evidence>
<dbReference type="STRING" id="286727.SAMN02982917_0642"/>
<dbReference type="InterPro" id="IPR036412">
    <property type="entry name" value="HAD-like_sf"/>
</dbReference>
<dbReference type="SMART" id="SM00831">
    <property type="entry name" value="Cation_ATPase_N"/>
    <property type="match status" value="1"/>
</dbReference>
<feature type="transmembrane region" description="Helical" evidence="9">
    <location>
        <begin position="776"/>
        <end position="795"/>
    </location>
</feature>
<evidence type="ECO:0000256" key="2">
    <source>
        <dbReference type="ARBA" id="ARBA00005675"/>
    </source>
</evidence>
<evidence type="ECO:0000256" key="7">
    <source>
        <dbReference type="ARBA" id="ARBA00022989"/>
    </source>
</evidence>
<dbReference type="Proteomes" id="UP000192936">
    <property type="component" value="Unassembled WGS sequence"/>
</dbReference>